<evidence type="ECO:0008006" key="3">
    <source>
        <dbReference type="Google" id="ProtNLM"/>
    </source>
</evidence>
<evidence type="ECO:0000313" key="2">
    <source>
        <dbReference type="Proteomes" id="UP001055125"/>
    </source>
</evidence>
<name>A0ABQ4RVZ5_9HYPH</name>
<comment type="caution">
    <text evidence="1">The sequence shown here is derived from an EMBL/GenBank/DDBJ whole genome shotgun (WGS) entry which is preliminary data.</text>
</comment>
<gene>
    <name evidence="1" type="ORF">OCOJLMKI_1344</name>
</gene>
<reference evidence="1" key="1">
    <citation type="journal article" date="2021" name="Front. Microbiol.">
        <title>Comprehensive Comparative Genomics and Phenotyping of Methylobacterium Species.</title>
        <authorList>
            <person name="Alessa O."/>
            <person name="Ogura Y."/>
            <person name="Fujitani Y."/>
            <person name="Takami H."/>
            <person name="Hayashi T."/>
            <person name="Sahin N."/>
            <person name="Tani A."/>
        </authorList>
    </citation>
    <scope>NUCLEOTIDE SEQUENCE</scope>
    <source>
        <strain evidence="1">DSM 19015</strain>
    </source>
</reference>
<accession>A0ABQ4RVZ5</accession>
<organism evidence="1 2">
    <name type="scientific">Methylobacterium iners</name>
    <dbReference type="NCBI Taxonomy" id="418707"/>
    <lineage>
        <taxon>Bacteria</taxon>
        <taxon>Pseudomonadati</taxon>
        <taxon>Pseudomonadota</taxon>
        <taxon>Alphaproteobacteria</taxon>
        <taxon>Hyphomicrobiales</taxon>
        <taxon>Methylobacteriaceae</taxon>
        <taxon>Methylobacterium</taxon>
    </lineage>
</organism>
<dbReference type="Proteomes" id="UP001055125">
    <property type="component" value="Unassembled WGS sequence"/>
</dbReference>
<protein>
    <recommendedName>
        <fullName evidence="3">ATP-binding protein</fullName>
    </recommendedName>
</protein>
<proteinExistence type="predicted"/>
<dbReference type="EMBL" id="BPQP01000019">
    <property type="protein sequence ID" value="GJD94142.1"/>
    <property type="molecule type" value="Genomic_DNA"/>
</dbReference>
<sequence>MPQLVSDHVDITRTFHDLSDADMADIEKASALMKYGWGGGFGWDEVLRSQRVLLISEAGVGKTHECKAQMARLRACGAAAFFLELGTLATTAPIDMLCPDEVARFEIWLGSQEETATFFLDSIDELKLTQGNFKLALTRFSRALAGQLARARIIITTRPVPFERELIQAYLPIPRPVQTAATASDFADKVLEGNKAEDTLSDSTEPKAWRNIGLMPLSREQQRQLAVGQNITDPDALLDDIHARDAGEFAGRPQDLIELCADWRDHHRIRSHRQQVCANVEVKLKPRADREERAGLSHDDAIEGASRLALAALLTRKLTLRHSAASDLVSASEPALDVSKILVDWQPAAQDTLLQRALFGFASYGRVRFHHRSVVEFLAAKRLDVLISSRGAPIKAIKRLLFAETAQGAIVVRPSMRPVAAWLASWHATVFDDLVRVDPTVLLDHGDPQVLSSAQRSRALEAYVDRYGRGGWRGLQTPAVQVHRFASPELAGAVAGLWDRSIENSEVRELLLRLIAAGRMTACADLAHAVALRGDAPMHERILAINALISLNDARLDALSASIETDVSRWPAAVARRAMVELFPKHMPVERLKRIADRAPGDRNALGEYKYRLRHEIAAAPLEAAYLDGIREALSDLISAGLEWNEAQFPHLRTSRFDLLPALTAACFRQAAEGVRTDAWIQSSLLVIRTSKREYGDEQPVKQLRETISALPAEARERAFWEEAALLNRVRPMKDVYHRVYELTHETGISLGDETDGAWVRRRLTDTTQPLEQREMMLWAELVFLNRGIVDHRTLLEQLKLLVADAPHLVAIIDERLKPREETEQMRRWQTESAKQKWRKEQRAAKAHASWVAFWQEIVRDPEAVFHPDRAHATAWHLWRAMERSGPRSREAGWNRQLIEHHFGKEVADRLRIAMMAAWRKDMPSLASERPEGEKNAYLVNWQFGLAGIVAEAEDINWAKRLTLAEAELACRYAPIQLNGFPSWLEGLAVEHPAAIDRVLGEELSRSLLEAAGLNDYSIALQDVGYASAILAKLFVPRVREWLSMCDPKGDASTNHHFSWHMRQAIWILMKNGSEDDRRFVEAEAVRRLVENLDDTSAELWLPALLHLNASVGVELLELRLSGVEITKLGRGAQLFGNLFERNGNYSVDLGGAGFTPNVLLRLLRLAYTHIRREDDEMHEGSYTPGPRDDAERARSAVLSALLSASGPEGWNAKLEMAGDPLFGHLRDRTRAVAEGKAAEEADSTSLTEADCVALDRNGEAPPSTRDAMFALMRDRLEDIDDLLLQDVSPRAAWALIKDEHVMRRELTRVLRDAARGSYTADQEAVTADEKETDIRLRSINSGQQATIELKLGDQGWSGRDLFRTVREQLLAKYMAAEECRSGCLLITLAADKKWQHPHTGNRIDFVELIDLLNEECDAISRELGGMAKLMTKGLDLRPRLGREG</sequence>
<keyword evidence="2" id="KW-1185">Reference proteome</keyword>
<evidence type="ECO:0000313" key="1">
    <source>
        <dbReference type="EMBL" id="GJD94142.1"/>
    </source>
</evidence>
<reference evidence="1" key="2">
    <citation type="submission" date="2021-08" db="EMBL/GenBank/DDBJ databases">
        <authorList>
            <person name="Tani A."/>
            <person name="Ola A."/>
            <person name="Ogura Y."/>
            <person name="Katsura K."/>
            <person name="Hayashi T."/>
        </authorList>
    </citation>
    <scope>NUCLEOTIDE SEQUENCE</scope>
    <source>
        <strain evidence="1">DSM 19015</strain>
    </source>
</reference>